<dbReference type="Pfam" id="PF21974">
    <property type="entry name" value="SPN1_m3Gcap_bd"/>
    <property type="match status" value="1"/>
</dbReference>
<dbReference type="GO" id="GO:0005737">
    <property type="term" value="C:cytoplasm"/>
    <property type="evidence" value="ECO:0007669"/>
    <property type="project" value="UniProtKB-SubCell"/>
</dbReference>
<reference evidence="11" key="1">
    <citation type="submission" date="2021-01" db="EMBL/GenBank/DDBJ databases">
        <authorList>
            <person name="Corre E."/>
            <person name="Pelletier E."/>
            <person name="Niang G."/>
            <person name="Scheremetjew M."/>
            <person name="Finn R."/>
            <person name="Kale V."/>
            <person name="Holt S."/>
            <person name="Cochrane G."/>
            <person name="Meng A."/>
            <person name="Brown T."/>
            <person name="Cohen L."/>
        </authorList>
    </citation>
    <scope>NUCLEOTIDE SEQUENCE</scope>
    <source>
        <strain evidence="11">CCCM811</strain>
    </source>
</reference>
<dbReference type="CDD" id="cd09232">
    <property type="entry name" value="Snurportin-1_C"/>
    <property type="match status" value="1"/>
</dbReference>
<name>A0A7S3Y8V3_9EUKA</name>
<keyword evidence="7" id="KW-0963">Cytoplasm</keyword>
<evidence type="ECO:0000256" key="3">
    <source>
        <dbReference type="ARBA" id="ARBA00004496"/>
    </source>
</evidence>
<comment type="similarity">
    <text evidence="4">Belongs to the snurportin family.</text>
</comment>
<dbReference type="EMBL" id="HBIV01001093">
    <property type="protein sequence ID" value="CAE0644585.1"/>
    <property type="molecule type" value="Transcribed_RNA"/>
</dbReference>
<evidence type="ECO:0000256" key="5">
    <source>
        <dbReference type="ARBA" id="ARBA00016034"/>
    </source>
</evidence>
<dbReference type="Gene3D" id="3.30.470.30">
    <property type="entry name" value="DNA ligase/mRNA capping enzyme"/>
    <property type="match status" value="1"/>
</dbReference>
<keyword evidence="9" id="KW-0539">Nucleus</keyword>
<dbReference type="GO" id="GO:0061015">
    <property type="term" value="P:snRNA import into nucleus"/>
    <property type="evidence" value="ECO:0007669"/>
    <property type="project" value="InterPro"/>
</dbReference>
<keyword evidence="6" id="KW-0813">Transport</keyword>
<dbReference type="InterPro" id="IPR017336">
    <property type="entry name" value="Snurportin-1"/>
</dbReference>
<accession>A0A7S3Y8V3</accession>
<dbReference type="GO" id="GO:0003723">
    <property type="term" value="F:RNA binding"/>
    <property type="evidence" value="ECO:0007669"/>
    <property type="project" value="UniProtKB-KW"/>
</dbReference>
<keyword evidence="8" id="KW-0694">RNA-binding</keyword>
<dbReference type="PANTHER" id="PTHR13403">
    <property type="entry name" value="SNURPORTIN1 RNUT1 PROTEIN RNA, U TRANSPORTER 1"/>
    <property type="match status" value="1"/>
</dbReference>
<protein>
    <recommendedName>
        <fullName evidence="5">Snurportin-1</fullName>
    </recommendedName>
</protein>
<evidence type="ECO:0000313" key="11">
    <source>
        <dbReference type="EMBL" id="CAE0644585.1"/>
    </source>
</evidence>
<dbReference type="PANTHER" id="PTHR13403:SF6">
    <property type="entry name" value="SNURPORTIN-1"/>
    <property type="match status" value="1"/>
</dbReference>
<evidence type="ECO:0000259" key="10">
    <source>
        <dbReference type="Pfam" id="PF21974"/>
    </source>
</evidence>
<feature type="domain" description="Snurportin-1 m3G cap-binding" evidence="10">
    <location>
        <begin position="31"/>
        <end position="206"/>
    </location>
</feature>
<dbReference type="AlphaFoldDB" id="A0A7S3Y8V3"/>
<dbReference type="SUPFAM" id="SSF56091">
    <property type="entry name" value="DNA ligase/mRNA capping enzyme, catalytic domain"/>
    <property type="match status" value="1"/>
</dbReference>
<gene>
    <name evidence="11" type="ORF">LGLO00237_LOCUS762</name>
</gene>
<comment type="function">
    <text evidence="1">Functions as an U snRNP-specific nuclear import adapter. Involved in the trimethylguanosine (m3G)-cap-dependent nuclear import of U snRNPs. Binds specifically to the terminal m3G-cap U snRNAs.</text>
</comment>
<comment type="subcellular location">
    <subcellularLocation>
        <location evidence="3">Cytoplasm</location>
    </subcellularLocation>
    <subcellularLocation>
        <location evidence="2">Nucleus</location>
    </subcellularLocation>
</comment>
<proteinExistence type="inferred from homology"/>
<evidence type="ECO:0000256" key="7">
    <source>
        <dbReference type="ARBA" id="ARBA00022490"/>
    </source>
</evidence>
<dbReference type="GO" id="GO:0005634">
    <property type="term" value="C:nucleus"/>
    <property type="evidence" value="ECO:0007669"/>
    <property type="project" value="UniProtKB-SubCell"/>
</dbReference>
<evidence type="ECO:0000256" key="8">
    <source>
        <dbReference type="ARBA" id="ARBA00022884"/>
    </source>
</evidence>
<evidence type="ECO:0000256" key="6">
    <source>
        <dbReference type="ARBA" id="ARBA00022448"/>
    </source>
</evidence>
<evidence type="ECO:0000256" key="2">
    <source>
        <dbReference type="ARBA" id="ARBA00004123"/>
    </source>
</evidence>
<sequence>METERDPVAEAKKREKRQEHLRRRREWFARQLMYPEWMTEIPRDLGSNWYVLPRPEGIRCLVISSRGKTISRKKSGSILHNFQSALPNGNRHQMKQDPCILDCVYQPQKQIYYVLDLMCWGGYSIYDSATDFRHFWVHSKLSEVPIHSVNSENKFKFAPVPRFSADTAGLRKAYGGGSSSAHNFQMDGLLFIHKKTHYHFGLSPLCLVWKDAKTSRFFVDSSDGKTVPPKQSCTLYCQPDGKVMSLEGQVVGTLTQQVVAQAKIRLDCLHKFTVDRVSISQNSGIEVVEGLSYAGPGSKARVLPDSWSKIVFQSQARRGRTPSILEIAKRCAVAGAIYGDAQTTAIARNQHERDVNEAKTKSMGMET</sequence>
<dbReference type="InterPro" id="IPR047857">
    <property type="entry name" value="Snurportin1_C"/>
</dbReference>
<evidence type="ECO:0000256" key="1">
    <source>
        <dbReference type="ARBA" id="ARBA00003975"/>
    </source>
</evidence>
<organism evidence="11">
    <name type="scientific">Lotharella globosa</name>
    <dbReference type="NCBI Taxonomy" id="91324"/>
    <lineage>
        <taxon>Eukaryota</taxon>
        <taxon>Sar</taxon>
        <taxon>Rhizaria</taxon>
        <taxon>Cercozoa</taxon>
        <taxon>Chlorarachniophyceae</taxon>
        <taxon>Lotharella</taxon>
    </lineage>
</organism>
<evidence type="ECO:0000256" key="4">
    <source>
        <dbReference type="ARBA" id="ARBA00007540"/>
    </source>
</evidence>
<evidence type="ECO:0000256" key="9">
    <source>
        <dbReference type="ARBA" id="ARBA00023242"/>
    </source>
</evidence>